<dbReference type="RefSeq" id="WP_046292053.1">
    <property type="nucleotide sequence ID" value="NZ_CP011253.3"/>
</dbReference>
<gene>
    <name evidence="2" type="ORF">MB84_17420</name>
</gene>
<dbReference type="OrthoDB" id="8945219at2"/>
<sequence>MRRLLSVLAFLAGGLTTEAVHPLQCDLAPASRRVLPETERARRRKTPDVAGAGGGRERGESSL</sequence>
<dbReference type="KEGG" id="pox:MB84_17420"/>
<evidence type="ECO:0000256" key="1">
    <source>
        <dbReference type="SAM" id="MobiDB-lite"/>
    </source>
</evidence>
<evidence type="ECO:0000313" key="3">
    <source>
        <dbReference type="Proteomes" id="UP000035050"/>
    </source>
</evidence>
<protein>
    <submittedName>
        <fullName evidence="2">Uncharacterized protein</fullName>
    </submittedName>
</protein>
<dbReference type="PATRIC" id="fig|573737.6.peg.4431"/>
<dbReference type="Proteomes" id="UP000035050">
    <property type="component" value="Chromosome"/>
</dbReference>
<name>A0A0E3YC73_9BURK</name>
<dbReference type="AlphaFoldDB" id="A0A0E3YC73"/>
<accession>A0A0E3YC73</accession>
<dbReference type="HOGENOM" id="CLU_2881727_0_0_4"/>
<dbReference type="EMBL" id="CP011253">
    <property type="protein sequence ID" value="AKC70876.1"/>
    <property type="molecule type" value="Genomic_DNA"/>
</dbReference>
<keyword evidence="3" id="KW-1185">Reference proteome</keyword>
<reference evidence="2" key="1">
    <citation type="submission" date="2016-06" db="EMBL/GenBank/DDBJ databases">
        <title>Pandoraea oxalativorans DSM 23570 Genome Sequencing.</title>
        <authorList>
            <person name="Ee R."/>
            <person name="Lim Y.-L."/>
            <person name="Yong D."/>
            <person name="Yin W.-F."/>
            <person name="Chan K.-G."/>
        </authorList>
    </citation>
    <scope>NUCLEOTIDE SEQUENCE</scope>
    <source>
        <strain evidence="2">DSM 23570</strain>
    </source>
</reference>
<evidence type="ECO:0000313" key="2">
    <source>
        <dbReference type="EMBL" id="AKC70876.1"/>
    </source>
</evidence>
<feature type="region of interest" description="Disordered" evidence="1">
    <location>
        <begin position="31"/>
        <end position="63"/>
    </location>
</feature>
<organism evidence="2 3">
    <name type="scientific">Pandoraea oxalativorans</name>
    <dbReference type="NCBI Taxonomy" id="573737"/>
    <lineage>
        <taxon>Bacteria</taxon>
        <taxon>Pseudomonadati</taxon>
        <taxon>Pseudomonadota</taxon>
        <taxon>Betaproteobacteria</taxon>
        <taxon>Burkholderiales</taxon>
        <taxon>Burkholderiaceae</taxon>
        <taxon>Pandoraea</taxon>
    </lineage>
</organism>
<proteinExistence type="predicted"/>